<keyword evidence="3 7" id="KW-0812">Transmembrane</keyword>
<gene>
    <name evidence="8" type="ORF">SAMN02746065_11562</name>
</gene>
<dbReference type="Proteomes" id="UP000192418">
    <property type="component" value="Unassembled WGS sequence"/>
</dbReference>
<dbReference type="EMBL" id="FWXY01000015">
    <property type="protein sequence ID" value="SMC92443.1"/>
    <property type="molecule type" value="Genomic_DNA"/>
</dbReference>
<evidence type="ECO:0000256" key="4">
    <source>
        <dbReference type="ARBA" id="ARBA00022967"/>
    </source>
</evidence>
<dbReference type="PANTHER" id="PTHR30586">
    <property type="entry name" value="ELECTRON TRANSPORT COMPLEX PROTEIN RNFE"/>
    <property type="match status" value="1"/>
</dbReference>
<dbReference type="Pfam" id="PF02508">
    <property type="entry name" value="Rnf-Nqr"/>
    <property type="match status" value="1"/>
</dbReference>
<keyword evidence="9" id="KW-1185">Reference proteome</keyword>
<dbReference type="RefSeq" id="WP_084070038.1">
    <property type="nucleotide sequence ID" value="NZ_FWXY01000015.1"/>
</dbReference>
<proteinExistence type="predicted"/>
<feature type="transmembrane region" description="Helical" evidence="7">
    <location>
        <begin position="141"/>
        <end position="167"/>
    </location>
</feature>
<name>A0A1W2D4R1_9BACT</name>
<dbReference type="NCBIfam" id="NF009070">
    <property type="entry name" value="PRK12405.1"/>
    <property type="match status" value="1"/>
</dbReference>
<evidence type="ECO:0000256" key="6">
    <source>
        <dbReference type="ARBA" id="ARBA00023136"/>
    </source>
</evidence>
<keyword evidence="4" id="KW-1278">Translocase</keyword>
<evidence type="ECO:0000313" key="9">
    <source>
        <dbReference type="Proteomes" id="UP000192418"/>
    </source>
</evidence>
<dbReference type="AlphaFoldDB" id="A0A1W2D4R1"/>
<sequence>MADQPTALERFVQGILPENPVYRQLLGMCPTLAVTNGMKPAMTMACSVAFVLLCANIVTSLIRGLLKPHLRIVVFTLTIATFVTIADRVLAAYLYQMSKTLGPYIPLIIVNCLIICRCEVCASKQNVFTAASDAVGQSIGFGLALASIAMVRELLGTGGLFGIAILPTAWPDWVIMVLPPGAFITLGLLLGCVNWLEMRRS</sequence>
<dbReference type="InterPro" id="IPR003667">
    <property type="entry name" value="NqrDE/RnfAE"/>
</dbReference>
<dbReference type="OrthoDB" id="9782945at2"/>
<feature type="transmembrane region" description="Helical" evidence="7">
    <location>
        <begin position="173"/>
        <end position="196"/>
    </location>
</feature>
<feature type="transmembrane region" description="Helical" evidence="7">
    <location>
        <begin position="101"/>
        <end position="120"/>
    </location>
</feature>
<keyword evidence="5 7" id="KW-1133">Transmembrane helix</keyword>
<keyword evidence="2" id="KW-0813">Transport</keyword>
<evidence type="ECO:0000256" key="7">
    <source>
        <dbReference type="SAM" id="Phobius"/>
    </source>
</evidence>
<dbReference type="GO" id="GO:0005886">
    <property type="term" value="C:plasma membrane"/>
    <property type="evidence" value="ECO:0007669"/>
    <property type="project" value="TreeGrafter"/>
</dbReference>
<evidence type="ECO:0000256" key="2">
    <source>
        <dbReference type="ARBA" id="ARBA00022448"/>
    </source>
</evidence>
<accession>A0A1W2D4R1</accession>
<evidence type="ECO:0000256" key="1">
    <source>
        <dbReference type="ARBA" id="ARBA00004127"/>
    </source>
</evidence>
<comment type="subcellular location">
    <subcellularLocation>
        <location evidence="1">Endomembrane system</location>
        <topology evidence="1">Multi-pass membrane protein</topology>
    </subcellularLocation>
</comment>
<feature type="transmembrane region" description="Helical" evidence="7">
    <location>
        <begin position="74"/>
        <end position="95"/>
    </location>
</feature>
<evidence type="ECO:0000313" key="8">
    <source>
        <dbReference type="EMBL" id="SMC92443.1"/>
    </source>
</evidence>
<dbReference type="STRING" id="1121400.SAMN02746065_11562"/>
<dbReference type="PANTHER" id="PTHR30586:SF0">
    <property type="entry name" value="ION-TRANSLOCATING OXIDOREDUCTASE COMPLEX SUBUNIT E"/>
    <property type="match status" value="1"/>
</dbReference>
<organism evidence="8 9">
    <name type="scientific">Desulfocicer vacuolatum DSM 3385</name>
    <dbReference type="NCBI Taxonomy" id="1121400"/>
    <lineage>
        <taxon>Bacteria</taxon>
        <taxon>Pseudomonadati</taxon>
        <taxon>Thermodesulfobacteriota</taxon>
        <taxon>Desulfobacteria</taxon>
        <taxon>Desulfobacterales</taxon>
        <taxon>Desulfobacteraceae</taxon>
        <taxon>Desulfocicer</taxon>
    </lineage>
</organism>
<dbReference type="GO" id="GO:0012505">
    <property type="term" value="C:endomembrane system"/>
    <property type="evidence" value="ECO:0007669"/>
    <property type="project" value="UniProtKB-SubCell"/>
</dbReference>
<reference evidence="8 9" key="1">
    <citation type="submission" date="2017-04" db="EMBL/GenBank/DDBJ databases">
        <authorList>
            <person name="Afonso C.L."/>
            <person name="Miller P.J."/>
            <person name="Scott M.A."/>
            <person name="Spackman E."/>
            <person name="Goraichik I."/>
            <person name="Dimitrov K.M."/>
            <person name="Suarez D.L."/>
            <person name="Swayne D.E."/>
        </authorList>
    </citation>
    <scope>NUCLEOTIDE SEQUENCE [LARGE SCALE GENOMIC DNA]</scope>
    <source>
        <strain evidence="8 9">DSM 3385</strain>
    </source>
</reference>
<dbReference type="PIRSF" id="PIRSF006102">
    <property type="entry name" value="NQR_DE"/>
    <property type="match status" value="1"/>
</dbReference>
<evidence type="ECO:0000256" key="3">
    <source>
        <dbReference type="ARBA" id="ARBA00022692"/>
    </source>
</evidence>
<evidence type="ECO:0000256" key="5">
    <source>
        <dbReference type="ARBA" id="ARBA00022989"/>
    </source>
</evidence>
<keyword evidence="6 7" id="KW-0472">Membrane</keyword>
<feature type="transmembrane region" description="Helical" evidence="7">
    <location>
        <begin position="41"/>
        <end position="62"/>
    </location>
</feature>
<protein>
    <submittedName>
        <fullName evidence="8">Electron transport complex protein RnfE</fullName>
    </submittedName>
</protein>